<sequence>MNVRNANPNIICVSNNCKFLTVGETLATTRSKRLQIPTFQRRYCWGRQVLKKFLEDVNNHATRSSVGTFRPHSFGRIVTTERGNQILVVDGQQRLTTINLLLASIRDVVQKHDKSVESLALQTEINDILFQKVVKQKSGSDAKMMRRPKLTPSLDDRTAFLKCITPACKSPERTSQPASSSSPSLALDHISKAKAFFMSSIPTLFRNSPLERCQALYRGLLNNCKLLRFETDGDLWTVYERLAFRQHSFRYMHNPAPGVQCAEADLVKNFLLSFFPNECEGISAYRKLWVPLERQVVRVVGSNILPDQTKSARELPVGNRLDLFLAAYLTHEQNAEKKDILEQEDEEDQVEDFKRPPKRNRVATGSQKKNYGGAVHFMQGAFPTYLKLRSHVEDKLVRQGVDVTAWQGTANGITTMEKETREKKQKRAAGVVRAMMESMLAFAKKDTWCHSGTPDS</sequence>
<dbReference type="PANTHER" id="PTHR35149:SF1">
    <property type="entry name" value="DUF5655 DOMAIN-CONTAINING PROTEIN"/>
    <property type="match status" value="1"/>
</dbReference>
<feature type="domain" description="GmrSD restriction endonucleases N-terminal" evidence="2">
    <location>
        <begin position="31"/>
        <end position="233"/>
    </location>
</feature>
<dbReference type="AlphaFoldDB" id="A0A7S2X7N6"/>
<reference evidence="3" key="1">
    <citation type="submission" date="2021-01" db="EMBL/GenBank/DDBJ databases">
        <authorList>
            <person name="Corre E."/>
            <person name="Pelletier E."/>
            <person name="Niang G."/>
            <person name="Scheremetjew M."/>
            <person name="Finn R."/>
            <person name="Kale V."/>
            <person name="Holt S."/>
            <person name="Cochrane G."/>
            <person name="Meng A."/>
            <person name="Brown T."/>
            <person name="Cohen L."/>
        </authorList>
    </citation>
    <scope>NUCLEOTIDE SEQUENCE</scope>
    <source>
        <strain evidence="3">CCMP622</strain>
    </source>
</reference>
<dbReference type="EMBL" id="HBHP01004403">
    <property type="protein sequence ID" value="CAD9749534.1"/>
    <property type="molecule type" value="Transcribed_RNA"/>
</dbReference>
<dbReference type="Pfam" id="PF03235">
    <property type="entry name" value="GmrSD_N"/>
    <property type="match status" value="1"/>
</dbReference>
<dbReference type="PANTHER" id="PTHR35149">
    <property type="entry name" value="SLL5132 PROTEIN"/>
    <property type="match status" value="1"/>
</dbReference>
<evidence type="ECO:0000313" key="3">
    <source>
        <dbReference type="EMBL" id="CAD9749534.1"/>
    </source>
</evidence>
<name>A0A7S2X7N6_9EUKA</name>
<gene>
    <name evidence="3" type="ORF">LSP00402_LOCUS2763</name>
</gene>
<protein>
    <recommendedName>
        <fullName evidence="2">GmrSD restriction endonucleases N-terminal domain-containing protein</fullName>
    </recommendedName>
</protein>
<feature type="region of interest" description="Disordered" evidence="1">
    <location>
        <begin position="337"/>
        <end position="365"/>
    </location>
</feature>
<dbReference type="InterPro" id="IPR004919">
    <property type="entry name" value="GmrSD_N"/>
</dbReference>
<accession>A0A7S2X7N6</accession>
<evidence type="ECO:0000256" key="1">
    <source>
        <dbReference type="SAM" id="MobiDB-lite"/>
    </source>
</evidence>
<organism evidence="3">
    <name type="scientific">Lotharella oceanica</name>
    <dbReference type="NCBI Taxonomy" id="641309"/>
    <lineage>
        <taxon>Eukaryota</taxon>
        <taxon>Sar</taxon>
        <taxon>Rhizaria</taxon>
        <taxon>Cercozoa</taxon>
        <taxon>Chlorarachniophyceae</taxon>
        <taxon>Lotharella</taxon>
    </lineage>
</organism>
<evidence type="ECO:0000259" key="2">
    <source>
        <dbReference type="Pfam" id="PF03235"/>
    </source>
</evidence>
<proteinExistence type="predicted"/>